<proteinExistence type="predicted"/>
<dbReference type="EMBL" id="JBHMAS010000006">
    <property type="protein sequence ID" value="MFB9779590.1"/>
    <property type="molecule type" value="Genomic_DNA"/>
</dbReference>
<gene>
    <name evidence="1" type="ORF">ACFFQ6_07845</name>
</gene>
<name>A0ABV5XAU6_9NOCA</name>
<keyword evidence="2" id="KW-1185">Reference proteome</keyword>
<dbReference type="Proteomes" id="UP001589587">
    <property type="component" value="Unassembled WGS sequence"/>
</dbReference>
<protein>
    <submittedName>
        <fullName evidence="1">Uncharacterized protein</fullName>
    </submittedName>
</protein>
<accession>A0ABV5XAU6</accession>
<organism evidence="1 2">
    <name type="scientific">Rhodococcus baikonurensis</name>
    <dbReference type="NCBI Taxonomy" id="172041"/>
    <lineage>
        <taxon>Bacteria</taxon>
        <taxon>Bacillati</taxon>
        <taxon>Actinomycetota</taxon>
        <taxon>Actinomycetes</taxon>
        <taxon>Mycobacteriales</taxon>
        <taxon>Nocardiaceae</taxon>
        <taxon>Rhodococcus</taxon>
        <taxon>Rhodococcus erythropolis group</taxon>
    </lineage>
</organism>
<reference evidence="1 2" key="1">
    <citation type="submission" date="2024-09" db="EMBL/GenBank/DDBJ databases">
        <authorList>
            <person name="Sun Q."/>
            <person name="Mori K."/>
        </authorList>
    </citation>
    <scope>NUCLEOTIDE SEQUENCE [LARGE SCALE GENOMIC DNA]</scope>
    <source>
        <strain evidence="1 2">JCM 11411</strain>
    </source>
</reference>
<dbReference type="RefSeq" id="WP_206486867.1">
    <property type="nucleotide sequence ID" value="NZ_JBHMAS010000006.1"/>
</dbReference>
<sequence>MKKVYARIITSGSVGGLNWWPTSEDRTAVVPADPQDWADLDVTLPSRFNPITDAGAVTDFLDDDDQLGPMEAAAAAGDTTIDFGNR</sequence>
<comment type="caution">
    <text evidence="1">The sequence shown here is derived from an EMBL/GenBank/DDBJ whole genome shotgun (WGS) entry which is preliminary data.</text>
</comment>
<evidence type="ECO:0000313" key="1">
    <source>
        <dbReference type="EMBL" id="MFB9779590.1"/>
    </source>
</evidence>
<evidence type="ECO:0000313" key="2">
    <source>
        <dbReference type="Proteomes" id="UP001589587"/>
    </source>
</evidence>